<protein>
    <recommendedName>
        <fullName evidence="7">O-antigen ligase-related domain-containing protein</fullName>
    </recommendedName>
</protein>
<comment type="subcellular location">
    <subcellularLocation>
        <location evidence="1">Membrane</location>
        <topology evidence="1">Multi-pass membrane protein</topology>
    </subcellularLocation>
</comment>
<evidence type="ECO:0000256" key="1">
    <source>
        <dbReference type="ARBA" id="ARBA00004141"/>
    </source>
</evidence>
<dbReference type="InterPro" id="IPR051533">
    <property type="entry name" value="WaaL-like"/>
</dbReference>
<feature type="domain" description="O-antigen ligase-related" evidence="7">
    <location>
        <begin position="197"/>
        <end position="332"/>
    </location>
</feature>
<evidence type="ECO:0000256" key="6">
    <source>
        <dbReference type="SAM" id="Phobius"/>
    </source>
</evidence>
<dbReference type="Proteomes" id="UP001500683">
    <property type="component" value="Unassembled WGS sequence"/>
</dbReference>
<keyword evidence="9" id="KW-1185">Reference proteome</keyword>
<keyword evidence="3 6" id="KW-1133">Transmembrane helix</keyword>
<feature type="transmembrane region" description="Helical" evidence="6">
    <location>
        <begin position="155"/>
        <end position="179"/>
    </location>
</feature>
<feature type="transmembrane region" description="Helical" evidence="6">
    <location>
        <begin position="93"/>
        <end position="111"/>
    </location>
</feature>
<feature type="transmembrane region" description="Helical" evidence="6">
    <location>
        <begin position="213"/>
        <end position="230"/>
    </location>
</feature>
<feature type="compositionally biased region" description="Low complexity" evidence="5">
    <location>
        <begin position="410"/>
        <end position="427"/>
    </location>
</feature>
<feature type="region of interest" description="Disordered" evidence="5">
    <location>
        <begin position="407"/>
        <end position="434"/>
    </location>
</feature>
<keyword evidence="2 6" id="KW-0812">Transmembrane</keyword>
<feature type="transmembrane region" description="Helical" evidence="6">
    <location>
        <begin position="188"/>
        <end position="207"/>
    </location>
</feature>
<reference evidence="9" key="1">
    <citation type="journal article" date="2019" name="Int. J. Syst. Evol. Microbiol.">
        <title>The Global Catalogue of Microorganisms (GCM) 10K type strain sequencing project: providing services to taxonomists for standard genome sequencing and annotation.</title>
        <authorList>
            <consortium name="The Broad Institute Genomics Platform"/>
            <consortium name="The Broad Institute Genome Sequencing Center for Infectious Disease"/>
            <person name="Wu L."/>
            <person name="Ma J."/>
        </authorList>
    </citation>
    <scope>NUCLEOTIDE SEQUENCE [LARGE SCALE GENOMIC DNA]</scope>
    <source>
        <strain evidence="9">JCM 16702</strain>
    </source>
</reference>
<accession>A0ABP7WNW5</accession>
<evidence type="ECO:0000259" key="7">
    <source>
        <dbReference type="Pfam" id="PF04932"/>
    </source>
</evidence>
<dbReference type="EMBL" id="BAAAZG010000047">
    <property type="protein sequence ID" value="GAA4092967.1"/>
    <property type="molecule type" value="Genomic_DNA"/>
</dbReference>
<comment type="caution">
    <text evidence="8">The sequence shown here is derived from an EMBL/GenBank/DDBJ whole genome shotgun (WGS) entry which is preliminary data.</text>
</comment>
<proteinExistence type="predicted"/>
<feature type="transmembrane region" description="Helical" evidence="6">
    <location>
        <begin position="237"/>
        <end position="261"/>
    </location>
</feature>
<evidence type="ECO:0000313" key="9">
    <source>
        <dbReference type="Proteomes" id="UP001500683"/>
    </source>
</evidence>
<gene>
    <name evidence="8" type="ORF">GCM10022214_63520</name>
</gene>
<sequence>MPSAGWWVVVLPLALMLSSDYKLRSREVDQAVSGSADLTVLVEIAMYGCAALYLHHRFRLRPPARRPTGLLLAAWAFAVYVALTALWSPYPQLGVVRGAQLLITMTVIYTVATRAQPRDLHRLAHAFIAIVLVSVAIGVVHPFPRTSRTQERFNWLFVHPVIAGVYLAVAVLLVISYLVRREHPEHRLWHPVVYLGALAVLSGALVATGTRGAALGCAAGLVVLLATARGPHGRADVIVLGAAVAVLAALAFSDAIMAFVARGETADKLLSLNSRTDLWELAMRAYAEEPVFGRGLGASRGLFLDDIGLGGGHNAFINALVDNGAVGAAIFASLLVALCFVLLLLCRHRPLRPDAGLLLGLLGFFVVDSMTTEGLATPANVSGIWLLIMVAWTETLRRQSRVLDAPPPAVDAASPTADAAPAVAAGPERATVAS</sequence>
<evidence type="ECO:0000256" key="3">
    <source>
        <dbReference type="ARBA" id="ARBA00022989"/>
    </source>
</evidence>
<name>A0ABP7WNW5_9ACTN</name>
<dbReference type="PANTHER" id="PTHR37422:SF13">
    <property type="entry name" value="LIPOPOLYSACCHARIDE BIOSYNTHESIS PROTEIN PA4999-RELATED"/>
    <property type="match status" value="1"/>
</dbReference>
<evidence type="ECO:0000256" key="5">
    <source>
        <dbReference type="SAM" id="MobiDB-lite"/>
    </source>
</evidence>
<dbReference type="Pfam" id="PF04932">
    <property type="entry name" value="Wzy_C"/>
    <property type="match status" value="1"/>
</dbReference>
<feature type="transmembrane region" description="Helical" evidence="6">
    <location>
        <begin position="67"/>
        <end position="87"/>
    </location>
</feature>
<evidence type="ECO:0000256" key="4">
    <source>
        <dbReference type="ARBA" id="ARBA00023136"/>
    </source>
</evidence>
<feature type="transmembrane region" description="Helical" evidence="6">
    <location>
        <begin position="35"/>
        <end position="55"/>
    </location>
</feature>
<evidence type="ECO:0000313" key="8">
    <source>
        <dbReference type="EMBL" id="GAA4092967.1"/>
    </source>
</evidence>
<keyword evidence="4 6" id="KW-0472">Membrane</keyword>
<evidence type="ECO:0000256" key="2">
    <source>
        <dbReference type="ARBA" id="ARBA00022692"/>
    </source>
</evidence>
<organism evidence="8 9">
    <name type="scientific">Actinomadura miaoliensis</name>
    <dbReference type="NCBI Taxonomy" id="430685"/>
    <lineage>
        <taxon>Bacteria</taxon>
        <taxon>Bacillati</taxon>
        <taxon>Actinomycetota</taxon>
        <taxon>Actinomycetes</taxon>
        <taxon>Streptosporangiales</taxon>
        <taxon>Thermomonosporaceae</taxon>
        <taxon>Actinomadura</taxon>
    </lineage>
</organism>
<feature type="transmembrane region" description="Helical" evidence="6">
    <location>
        <begin position="325"/>
        <end position="346"/>
    </location>
</feature>
<dbReference type="PANTHER" id="PTHR37422">
    <property type="entry name" value="TEICHURONIC ACID BIOSYNTHESIS PROTEIN TUAE"/>
    <property type="match status" value="1"/>
</dbReference>
<dbReference type="InterPro" id="IPR007016">
    <property type="entry name" value="O-antigen_ligase-rel_domated"/>
</dbReference>
<feature type="transmembrane region" description="Helical" evidence="6">
    <location>
        <begin position="123"/>
        <end position="143"/>
    </location>
</feature>